<feature type="transmembrane region" description="Helical" evidence="10">
    <location>
        <begin position="218"/>
        <end position="251"/>
    </location>
</feature>
<feature type="transmembrane region" description="Helical" evidence="10">
    <location>
        <begin position="296"/>
        <end position="318"/>
    </location>
</feature>
<dbReference type="RefSeq" id="WP_274691740.1">
    <property type="nucleotide sequence ID" value="NZ_JAPMOU010000063.1"/>
</dbReference>
<comment type="subcellular location">
    <subcellularLocation>
        <location evidence="1">Membrane</location>
        <topology evidence="1">Multi-pass membrane protein</topology>
    </subcellularLocation>
</comment>
<keyword evidence="6" id="KW-0630">Potassium</keyword>
<keyword evidence="7 10" id="KW-1133">Transmembrane helix</keyword>
<feature type="domain" description="RCK C-terminal" evidence="12">
    <location>
        <begin position="574"/>
        <end position="658"/>
    </location>
</feature>
<evidence type="ECO:0000313" key="14">
    <source>
        <dbReference type="Proteomes" id="UP001528823"/>
    </source>
</evidence>
<dbReference type="EMBL" id="JAPMOU010000063">
    <property type="protein sequence ID" value="MDE1465433.1"/>
    <property type="molecule type" value="Genomic_DNA"/>
</dbReference>
<reference evidence="13 14" key="1">
    <citation type="submission" date="2022-11" db="EMBL/GenBank/DDBJ databases">
        <title>Spartinivicinus poritis sp. nov., isolated from scleractinian coral Porites lutea.</title>
        <authorList>
            <person name="Zhang G."/>
            <person name="Cai L."/>
            <person name="Wei Q."/>
        </authorList>
    </citation>
    <scope>NUCLEOTIDE SEQUENCE [LARGE SCALE GENOMIC DNA]</scope>
    <source>
        <strain evidence="13 14">A2-2</strain>
    </source>
</reference>
<keyword evidence="9 10" id="KW-0472">Membrane</keyword>
<dbReference type="InterPro" id="IPR003148">
    <property type="entry name" value="RCK_N"/>
</dbReference>
<evidence type="ECO:0000256" key="3">
    <source>
        <dbReference type="ARBA" id="ARBA00022449"/>
    </source>
</evidence>
<dbReference type="PANTHER" id="PTHR46157:SF4">
    <property type="entry name" value="K(+) EFFLUX ANTIPORTER 3, CHLOROPLASTIC"/>
    <property type="match status" value="1"/>
</dbReference>
<evidence type="ECO:0000256" key="9">
    <source>
        <dbReference type="ARBA" id="ARBA00023136"/>
    </source>
</evidence>
<evidence type="ECO:0000259" key="12">
    <source>
        <dbReference type="PROSITE" id="PS51202"/>
    </source>
</evidence>
<feature type="transmembrane region" description="Helical" evidence="10">
    <location>
        <begin position="359"/>
        <end position="386"/>
    </location>
</feature>
<feature type="transmembrane region" description="Helical" evidence="10">
    <location>
        <begin position="31"/>
        <end position="49"/>
    </location>
</feature>
<feature type="transmembrane region" description="Helical" evidence="10">
    <location>
        <begin position="151"/>
        <end position="170"/>
    </location>
</feature>
<keyword evidence="3" id="KW-0050">Antiport</keyword>
<keyword evidence="5 10" id="KW-0812">Transmembrane</keyword>
<feature type="domain" description="RCK N-terminal" evidence="11">
    <location>
        <begin position="409"/>
        <end position="526"/>
    </location>
</feature>
<dbReference type="SUPFAM" id="SSF51735">
    <property type="entry name" value="NAD(P)-binding Rossmann-fold domains"/>
    <property type="match status" value="1"/>
</dbReference>
<proteinExistence type="predicted"/>
<dbReference type="Pfam" id="PF02254">
    <property type="entry name" value="TrkA_N"/>
    <property type="match status" value="1"/>
</dbReference>
<feature type="transmembrane region" description="Helical" evidence="10">
    <location>
        <begin position="86"/>
        <end position="106"/>
    </location>
</feature>
<keyword evidence="14" id="KW-1185">Reference proteome</keyword>
<dbReference type="PANTHER" id="PTHR46157">
    <property type="entry name" value="K(+) EFFLUX ANTIPORTER 3, CHLOROPLASTIC"/>
    <property type="match status" value="1"/>
</dbReference>
<dbReference type="PROSITE" id="PS51202">
    <property type="entry name" value="RCK_C"/>
    <property type="match status" value="1"/>
</dbReference>
<sequence length="659" mass="72346">MDFSFYNQLLLIFACSVMAIAVLNKLRMPPILGYLAVGIILGPAVSDSIADYQTIALLAEIGVVFLLFSIGLEFSFAQLTAMRRMVLGLGGAQVLSVTAVIFLIGWLLQLPIAIALLAAAGMALSSTAIVSKELTEHNELRTEHGQTTIAILIFQDIAAVLFLTLIPALGNDSYQALGHAVLLALGKSIGLFIAMLLIGKFLLPKLFHEVATVRSQELFLLTVLVIALFAGWITHFLSLSMALGGFLAGMMLGESHYRHQIEHDIRPFRDVLLGLFFVSVGAMLNLHLFAQNWLIILLATASLLLVKSLLITLLAQLFGQQRETALTTGLYLSQSGEFCLALIALAGKQQLVDQETQSILLAVSILSMVTTPFLIRYSSLIIKWLYPQSPITPADTHEEEIAQLAHTLNQHTIICGYGRVGQSIGRFLKQQQLPYTALDDDPIRIKEASKAESHIYFGDCRRTELLKAIGVGKARLAIVCIDDPKQAITITKNIRSLRHDIPVIVRTRDDTYLDALKSAGATEVIPEVMESSLMIISHVLVMLDQPAIQVRKKIDQVRKDRYQLLHGYYQGEKSTLIDPKGKPRQILHAITLTEDAACIGLSVNELLQEVSHSVEIQDIKRNDQSIAGQHESPVQQGDCIIVSGLAEEIEQVETLLLSG</sequence>
<dbReference type="SUPFAM" id="SSF116726">
    <property type="entry name" value="TrkA C-terminal domain-like"/>
    <property type="match status" value="1"/>
</dbReference>
<protein>
    <submittedName>
        <fullName evidence="13">Cation:proton antiporter</fullName>
    </submittedName>
</protein>
<evidence type="ECO:0000313" key="13">
    <source>
        <dbReference type="EMBL" id="MDE1465433.1"/>
    </source>
</evidence>
<comment type="caution">
    <text evidence="13">The sequence shown here is derived from an EMBL/GenBank/DDBJ whole genome shotgun (WGS) entry which is preliminary data.</text>
</comment>
<feature type="transmembrane region" description="Helical" evidence="10">
    <location>
        <begin position="112"/>
        <end position="130"/>
    </location>
</feature>
<keyword evidence="2" id="KW-0813">Transport</keyword>
<dbReference type="InterPro" id="IPR036291">
    <property type="entry name" value="NAD(P)-bd_dom_sf"/>
</dbReference>
<dbReference type="InterPro" id="IPR006037">
    <property type="entry name" value="RCK_C"/>
</dbReference>
<evidence type="ECO:0000256" key="10">
    <source>
        <dbReference type="SAM" id="Phobius"/>
    </source>
</evidence>
<accession>A0ABT5UJ31</accession>
<evidence type="ECO:0000256" key="7">
    <source>
        <dbReference type="ARBA" id="ARBA00022989"/>
    </source>
</evidence>
<organism evidence="13 14">
    <name type="scientific">Spartinivicinus poritis</name>
    <dbReference type="NCBI Taxonomy" id="2994640"/>
    <lineage>
        <taxon>Bacteria</taxon>
        <taxon>Pseudomonadati</taxon>
        <taxon>Pseudomonadota</taxon>
        <taxon>Gammaproteobacteria</taxon>
        <taxon>Oceanospirillales</taxon>
        <taxon>Zooshikellaceae</taxon>
        <taxon>Spartinivicinus</taxon>
    </lineage>
</organism>
<gene>
    <name evidence="13" type="ORF">ORQ98_26050</name>
</gene>
<dbReference type="InterPro" id="IPR006153">
    <property type="entry name" value="Cation/H_exchanger_TM"/>
</dbReference>
<evidence type="ECO:0000256" key="2">
    <source>
        <dbReference type="ARBA" id="ARBA00022448"/>
    </source>
</evidence>
<evidence type="ECO:0000256" key="6">
    <source>
        <dbReference type="ARBA" id="ARBA00022958"/>
    </source>
</evidence>
<evidence type="ECO:0000256" key="1">
    <source>
        <dbReference type="ARBA" id="ARBA00004141"/>
    </source>
</evidence>
<evidence type="ECO:0000256" key="5">
    <source>
        <dbReference type="ARBA" id="ARBA00022692"/>
    </source>
</evidence>
<evidence type="ECO:0000256" key="8">
    <source>
        <dbReference type="ARBA" id="ARBA00023065"/>
    </source>
</evidence>
<evidence type="ECO:0000259" key="11">
    <source>
        <dbReference type="PROSITE" id="PS51201"/>
    </source>
</evidence>
<dbReference type="Pfam" id="PF00999">
    <property type="entry name" value="Na_H_Exchanger"/>
    <property type="match status" value="1"/>
</dbReference>
<name>A0ABT5UJ31_9GAMM</name>
<feature type="transmembrane region" description="Helical" evidence="10">
    <location>
        <begin position="6"/>
        <end position="24"/>
    </location>
</feature>
<dbReference type="InterPro" id="IPR036721">
    <property type="entry name" value="RCK_C_sf"/>
</dbReference>
<dbReference type="Gene3D" id="3.30.70.1450">
    <property type="entry name" value="Regulator of K+ conductance, C-terminal domain"/>
    <property type="match status" value="1"/>
</dbReference>
<evidence type="ECO:0000256" key="4">
    <source>
        <dbReference type="ARBA" id="ARBA00022538"/>
    </source>
</evidence>
<feature type="transmembrane region" description="Helical" evidence="10">
    <location>
        <begin position="271"/>
        <end position="289"/>
    </location>
</feature>
<feature type="transmembrane region" description="Helical" evidence="10">
    <location>
        <begin position="176"/>
        <end position="198"/>
    </location>
</feature>
<keyword evidence="8" id="KW-0406">Ion transport</keyword>
<feature type="transmembrane region" description="Helical" evidence="10">
    <location>
        <begin position="330"/>
        <end position="347"/>
    </location>
</feature>
<dbReference type="Gene3D" id="3.40.50.720">
    <property type="entry name" value="NAD(P)-binding Rossmann-like Domain"/>
    <property type="match status" value="1"/>
</dbReference>
<keyword evidence="4" id="KW-0633">Potassium transport</keyword>
<feature type="transmembrane region" description="Helical" evidence="10">
    <location>
        <begin position="55"/>
        <end position="74"/>
    </location>
</feature>
<dbReference type="Gene3D" id="1.20.1530.20">
    <property type="match status" value="1"/>
</dbReference>
<dbReference type="InterPro" id="IPR038770">
    <property type="entry name" value="Na+/solute_symporter_sf"/>
</dbReference>
<dbReference type="PROSITE" id="PS51201">
    <property type="entry name" value="RCK_N"/>
    <property type="match status" value="1"/>
</dbReference>
<dbReference type="Proteomes" id="UP001528823">
    <property type="component" value="Unassembled WGS sequence"/>
</dbReference>